<dbReference type="Proteomes" id="UP000275846">
    <property type="component" value="Unassembled WGS sequence"/>
</dbReference>
<dbReference type="EMBL" id="UYSU01049505">
    <property type="protein sequence ID" value="VDM06195.1"/>
    <property type="molecule type" value="Genomic_DNA"/>
</dbReference>
<accession>A0A183TTL1</accession>
<reference evidence="3" key="1">
    <citation type="submission" date="2016-06" db="UniProtKB">
        <authorList>
            <consortium name="WormBaseParasite"/>
        </authorList>
    </citation>
    <scope>IDENTIFICATION</scope>
</reference>
<name>A0A183TTL1_SCHSO</name>
<evidence type="ECO:0000313" key="3">
    <source>
        <dbReference type="WBParaSite" id="SSLN_0002054401-mRNA-1"/>
    </source>
</evidence>
<gene>
    <name evidence="1" type="ORF">SSLN_LOCUS19809</name>
</gene>
<evidence type="ECO:0000313" key="1">
    <source>
        <dbReference type="EMBL" id="VDM06195.1"/>
    </source>
</evidence>
<organism evidence="3">
    <name type="scientific">Schistocephalus solidus</name>
    <name type="common">Tapeworm</name>
    <dbReference type="NCBI Taxonomy" id="70667"/>
    <lineage>
        <taxon>Eukaryota</taxon>
        <taxon>Metazoa</taxon>
        <taxon>Spiralia</taxon>
        <taxon>Lophotrochozoa</taxon>
        <taxon>Platyhelminthes</taxon>
        <taxon>Cestoda</taxon>
        <taxon>Eucestoda</taxon>
        <taxon>Diphyllobothriidea</taxon>
        <taxon>Diphyllobothriidae</taxon>
        <taxon>Schistocephalus</taxon>
    </lineage>
</organism>
<protein>
    <submittedName>
        <fullName evidence="3">Ovule protein</fullName>
    </submittedName>
</protein>
<sequence>MLYYRSLCLTRDSALLMPNFDLDLPHRCLRNLTDTLVVFCHMTHKKWRLIPSFTSFTPPTLVYYRTLSLHPGPPCCMSSFPLTNLTDILAIWQMSS</sequence>
<reference evidence="1 2" key="2">
    <citation type="submission" date="2018-11" db="EMBL/GenBank/DDBJ databases">
        <authorList>
            <consortium name="Pathogen Informatics"/>
        </authorList>
    </citation>
    <scope>NUCLEOTIDE SEQUENCE [LARGE SCALE GENOMIC DNA]</scope>
    <source>
        <strain evidence="1 2">NST_G2</strain>
    </source>
</reference>
<keyword evidence="2" id="KW-1185">Reference proteome</keyword>
<evidence type="ECO:0000313" key="2">
    <source>
        <dbReference type="Proteomes" id="UP000275846"/>
    </source>
</evidence>
<proteinExistence type="predicted"/>
<dbReference type="WBParaSite" id="SSLN_0002054401-mRNA-1">
    <property type="protein sequence ID" value="SSLN_0002054401-mRNA-1"/>
    <property type="gene ID" value="SSLN_0002054401"/>
</dbReference>
<dbReference type="AlphaFoldDB" id="A0A183TTL1"/>